<comment type="similarity">
    <text evidence="1">Belongs to the TRAFAC class TrmE-Era-EngA-EngB-Septin-like GTPase superfamily. AIG1/Toc34/Toc159-like paraseptin GTPase family. IAN subfamily.</text>
</comment>
<feature type="region of interest" description="Disordered" evidence="4">
    <location>
        <begin position="258"/>
        <end position="282"/>
    </location>
</feature>
<accession>A0ABD0KKG1</accession>
<dbReference type="PROSITE" id="PS51720">
    <property type="entry name" value="G_AIG1"/>
    <property type="match status" value="1"/>
</dbReference>
<dbReference type="PANTHER" id="PTHR10903:SF184">
    <property type="entry name" value="GTP-BINDING PROTEIN A"/>
    <property type="match status" value="1"/>
</dbReference>
<evidence type="ECO:0000256" key="4">
    <source>
        <dbReference type="SAM" id="MobiDB-lite"/>
    </source>
</evidence>
<comment type="caution">
    <text evidence="6">The sequence shown here is derived from an EMBL/GenBank/DDBJ whole genome shotgun (WGS) entry which is preliminary data.</text>
</comment>
<protein>
    <recommendedName>
        <fullName evidence="5">AIG1-type G domain-containing protein</fullName>
    </recommendedName>
</protein>
<evidence type="ECO:0000256" key="3">
    <source>
        <dbReference type="ARBA" id="ARBA00023134"/>
    </source>
</evidence>
<evidence type="ECO:0000313" key="6">
    <source>
        <dbReference type="EMBL" id="KAK7487270.1"/>
    </source>
</evidence>
<keyword evidence="7" id="KW-1185">Reference proteome</keyword>
<dbReference type="Gene3D" id="3.40.50.300">
    <property type="entry name" value="P-loop containing nucleotide triphosphate hydrolases"/>
    <property type="match status" value="1"/>
</dbReference>
<feature type="domain" description="AIG1-type G" evidence="5">
    <location>
        <begin position="48"/>
        <end position="255"/>
    </location>
</feature>
<dbReference type="InterPro" id="IPR045058">
    <property type="entry name" value="GIMA/IAN/Toc"/>
</dbReference>
<dbReference type="FunFam" id="3.40.50.300:FF:000366">
    <property type="entry name" value="GTPase, IMAP family member 2"/>
    <property type="match status" value="1"/>
</dbReference>
<sequence length="318" mass="35517">MSILQIYDPPRGKNLHLLERPKGLRIKRESPFSAKYRRRCDGRKGGGNDNFRLLLLGRTGSGKSSLGNTLLGKMSFEAKSGPGSQTWECCLASADVDAVHLEIVDTPGFCDTDPTRTDEDIAKVITEFLVGLSPGPHAVLIVINGSQRFKNDDHQAYQEAKKLLGEKLANRVILVFTGADNLEKDKLDISEELKKVPKLEKIVKDESKRFCSINNNCEFNSDEHKQQVKKVMDLVKRVAPKSDSYLTNTLQEAVEQKLNDQAKQEASAHDISTEEAHQKLKKDVANGENKQLLETIQESVVQQHITQNNVNVQLCTIL</sequence>
<keyword evidence="3" id="KW-0342">GTP-binding</keyword>
<dbReference type="InterPro" id="IPR006703">
    <property type="entry name" value="G_AIG1"/>
</dbReference>
<evidence type="ECO:0000256" key="1">
    <source>
        <dbReference type="ARBA" id="ARBA00008535"/>
    </source>
</evidence>
<organism evidence="6 7">
    <name type="scientific">Batillaria attramentaria</name>
    <dbReference type="NCBI Taxonomy" id="370345"/>
    <lineage>
        <taxon>Eukaryota</taxon>
        <taxon>Metazoa</taxon>
        <taxon>Spiralia</taxon>
        <taxon>Lophotrochozoa</taxon>
        <taxon>Mollusca</taxon>
        <taxon>Gastropoda</taxon>
        <taxon>Caenogastropoda</taxon>
        <taxon>Sorbeoconcha</taxon>
        <taxon>Cerithioidea</taxon>
        <taxon>Batillariidae</taxon>
        <taxon>Batillaria</taxon>
    </lineage>
</organism>
<dbReference type="SUPFAM" id="SSF52540">
    <property type="entry name" value="P-loop containing nucleoside triphosphate hydrolases"/>
    <property type="match status" value="1"/>
</dbReference>
<dbReference type="GO" id="GO:0005525">
    <property type="term" value="F:GTP binding"/>
    <property type="evidence" value="ECO:0007669"/>
    <property type="project" value="UniProtKB-KW"/>
</dbReference>
<keyword evidence="2" id="KW-0547">Nucleotide-binding</keyword>
<name>A0ABD0KKG1_9CAEN</name>
<dbReference type="Pfam" id="PF04548">
    <property type="entry name" value="AIG1"/>
    <property type="match status" value="1"/>
</dbReference>
<dbReference type="EMBL" id="JACVVK020000167">
    <property type="protein sequence ID" value="KAK7487270.1"/>
    <property type="molecule type" value="Genomic_DNA"/>
</dbReference>
<dbReference type="Proteomes" id="UP001519460">
    <property type="component" value="Unassembled WGS sequence"/>
</dbReference>
<evidence type="ECO:0000259" key="5">
    <source>
        <dbReference type="PROSITE" id="PS51720"/>
    </source>
</evidence>
<reference evidence="6 7" key="1">
    <citation type="journal article" date="2023" name="Sci. Data">
        <title>Genome assembly of the Korean intertidal mud-creeper Batillaria attramentaria.</title>
        <authorList>
            <person name="Patra A.K."/>
            <person name="Ho P.T."/>
            <person name="Jun S."/>
            <person name="Lee S.J."/>
            <person name="Kim Y."/>
            <person name="Won Y.J."/>
        </authorList>
    </citation>
    <scope>NUCLEOTIDE SEQUENCE [LARGE SCALE GENOMIC DNA]</scope>
    <source>
        <strain evidence="6">Wonlab-2016</strain>
    </source>
</reference>
<evidence type="ECO:0000313" key="7">
    <source>
        <dbReference type="Proteomes" id="UP001519460"/>
    </source>
</evidence>
<proteinExistence type="inferred from homology"/>
<dbReference type="InterPro" id="IPR027417">
    <property type="entry name" value="P-loop_NTPase"/>
</dbReference>
<dbReference type="AlphaFoldDB" id="A0ABD0KKG1"/>
<evidence type="ECO:0000256" key="2">
    <source>
        <dbReference type="ARBA" id="ARBA00022741"/>
    </source>
</evidence>
<dbReference type="PANTHER" id="PTHR10903">
    <property type="entry name" value="GTPASE, IMAP FAMILY MEMBER-RELATED"/>
    <property type="match status" value="1"/>
</dbReference>
<gene>
    <name evidence="6" type="ORF">BaRGS_00021498</name>
</gene>